<comment type="similarity">
    <text evidence="1">Belongs to the LAMTOR3 family.</text>
</comment>
<dbReference type="PANTHER" id="PTHR13378:SF1">
    <property type="entry name" value="RAGULATOR COMPLEX PROTEIN LAMTOR3"/>
    <property type="match status" value="1"/>
</dbReference>
<evidence type="ECO:0008006" key="4">
    <source>
        <dbReference type="Google" id="ProtNLM"/>
    </source>
</evidence>
<dbReference type="PANTHER" id="PTHR13378">
    <property type="entry name" value="REGULATOR COMPLEX PROTEIN LAMTOR3"/>
    <property type="match status" value="1"/>
</dbReference>
<organism evidence="2 3">
    <name type="scientific">Tritrichomonas musculus</name>
    <dbReference type="NCBI Taxonomy" id="1915356"/>
    <lineage>
        <taxon>Eukaryota</taxon>
        <taxon>Metamonada</taxon>
        <taxon>Parabasalia</taxon>
        <taxon>Tritrichomonadida</taxon>
        <taxon>Tritrichomonadidae</taxon>
        <taxon>Tritrichomonas</taxon>
    </lineage>
</organism>
<dbReference type="SMART" id="SM01278">
    <property type="entry name" value="MAPKK1_Int"/>
    <property type="match status" value="1"/>
</dbReference>
<dbReference type="SUPFAM" id="SSF103196">
    <property type="entry name" value="Roadblock/LC7 domain"/>
    <property type="match status" value="1"/>
</dbReference>
<proteinExistence type="inferred from homology"/>
<comment type="caution">
    <text evidence="2">The sequence shown here is derived from an EMBL/GenBank/DDBJ whole genome shotgun (WGS) entry which is preliminary data.</text>
</comment>
<dbReference type="EMBL" id="JAPFFF010000005">
    <property type="protein sequence ID" value="KAK8889783.1"/>
    <property type="molecule type" value="Genomic_DNA"/>
</dbReference>
<sequence length="124" mass="13924">MEKSEDPCDFLDKICESITGVKKGYISDSQGAILAESRSDESSATNDNDDLVRRIPRYFERLSKLNFGEARSMVVEGDDCSFVFLVASPLFLTFICDENANFSLLTELPNEMSDFLSHFQISDS</sequence>
<evidence type="ECO:0000313" key="2">
    <source>
        <dbReference type="EMBL" id="KAK8889783.1"/>
    </source>
</evidence>
<dbReference type="Proteomes" id="UP001470230">
    <property type="component" value="Unassembled WGS sequence"/>
</dbReference>
<evidence type="ECO:0000256" key="1">
    <source>
        <dbReference type="ARBA" id="ARBA00005356"/>
    </source>
</evidence>
<dbReference type="Pfam" id="PF08923">
    <property type="entry name" value="MAPKK1_Int"/>
    <property type="match status" value="1"/>
</dbReference>
<dbReference type="Gene3D" id="3.30.450.30">
    <property type="entry name" value="Dynein light chain 2a, cytoplasmic"/>
    <property type="match status" value="1"/>
</dbReference>
<keyword evidence="3" id="KW-1185">Reference proteome</keyword>
<reference evidence="2 3" key="1">
    <citation type="submission" date="2024-04" db="EMBL/GenBank/DDBJ databases">
        <title>Tritrichomonas musculus Genome.</title>
        <authorList>
            <person name="Alves-Ferreira E."/>
            <person name="Grigg M."/>
            <person name="Lorenzi H."/>
            <person name="Galac M."/>
        </authorList>
    </citation>
    <scope>NUCLEOTIDE SEQUENCE [LARGE SCALE GENOMIC DNA]</scope>
    <source>
        <strain evidence="2 3">EAF2021</strain>
    </source>
</reference>
<accession>A0ABR2KFR3</accession>
<evidence type="ECO:0000313" key="3">
    <source>
        <dbReference type="Proteomes" id="UP001470230"/>
    </source>
</evidence>
<gene>
    <name evidence="2" type="ORF">M9Y10_034537</name>
</gene>
<protein>
    <recommendedName>
        <fullName evidence="4">Roadblock/LAMTOR2 domain-containing protein</fullName>
    </recommendedName>
</protein>
<name>A0ABR2KFR3_9EUKA</name>
<dbReference type="InterPro" id="IPR015019">
    <property type="entry name" value="LAMTOR3"/>
</dbReference>